<dbReference type="Proteomes" id="UP000003711">
    <property type="component" value="Unassembled WGS sequence"/>
</dbReference>
<evidence type="ECO:0000313" key="2">
    <source>
        <dbReference type="Proteomes" id="UP000003711"/>
    </source>
</evidence>
<reference evidence="1 2" key="1">
    <citation type="submission" date="2008-12" db="EMBL/GenBank/DDBJ databases">
        <authorList>
            <person name="Fulton L."/>
            <person name="Clifton S."/>
            <person name="Fulton B."/>
            <person name="Xu J."/>
            <person name="Minx P."/>
            <person name="Pepin K.H."/>
            <person name="Johnson M."/>
            <person name="Bhonagiri V."/>
            <person name="Nash W.E."/>
            <person name="Mardis E.R."/>
            <person name="Wilson R.K."/>
        </authorList>
    </citation>
    <scope>NUCLEOTIDE SEQUENCE [LARGE SCALE GENOMIC DNA]</scope>
    <source>
        <strain evidence="1 2">DSM 14838</strain>
    </source>
</reference>
<dbReference type="HOGENOM" id="CLU_3246954_0_0_10"/>
<evidence type="ECO:0000313" key="1">
    <source>
        <dbReference type="EMBL" id="EEF89123.1"/>
    </source>
</evidence>
<name>E2NG58_9BACE</name>
<reference evidence="1 2" key="2">
    <citation type="submission" date="2009-01" db="EMBL/GenBank/DDBJ databases">
        <title>Draft genome sequence of Bacteroides cellulosilyticus (DSM 14838).</title>
        <authorList>
            <person name="Sudarsanam P."/>
            <person name="Ley R."/>
            <person name="Guruge J."/>
            <person name="Turnbaugh P.J."/>
            <person name="Mahowald M."/>
            <person name="Liep D."/>
            <person name="Gordon J."/>
        </authorList>
    </citation>
    <scope>NUCLEOTIDE SEQUENCE [LARGE SCALE GENOMIC DNA]</scope>
    <source>
        <strain evidence="1 2">DSM 14838</strain>
    </source>
</reference>
<proteinExistence type="predicted"/>
<protein>
    <submittedName>
        <fullName evidence="1">Uncharacterized protein</fullName>
    </submittedName>
</protein>
<sequence>MHNSMIFTNFVVQLQYCKEIINLFIMNHSWYLTLKVNQDINQ</sequence>
<dbReference type="EMBL" id="ACCH01000231">
    <property type="protein sequence ID" value="EEF89123.1"/>
    <property type="molecule type" value="Genomic_DNA"/>
</dbReference>
<organism evidence="1 2">
    <name type="scientific">Bacteroides cellulosilyticus DSM 14838</name>
    <dbReference type="NCBI Taxonomy" id="537012"/>
    <lineage>
        <taxon>Bacteria</taxon>
        <taxon>Pseudomonadati</taxon>
        <taxon>Bacteroidota</taxon>
        <taxon>Bacteroidia</taxon>
        <taxon>Bacteroidales</taxon>
        <taxon>Bacteroidaceae</taxon>
        <taxon>Bacteroides</taxon>
    </lineage>
</organism>
<accession>E2NG58</accession>
<gene>
    <name evidence="1" type="ORF">BACCELL_03281</name>
</gene>
<comment type="caution">
    <text evidence="1">The sequence shown here is derived from an EMBL/GenBank/DDBJ whole genome shotgun (WGS) entry which is preliminary data.</text>
</comment>
<dbReference type="AlphaFoldDB" id="E2NG58"/>